<proteinExistence type="predicted"/>
<dbReference type="Proteomes" id="UP001156870">
    <property type="component" value="Unassembled WGS sequence"/>
</dbReference>
<comment type="caution">
    <text evidence="1">The sequence shown here is derived from an EMBL/GenBank/DDBJ whole genome shotgun (WGS) entry which is preliminary data.</text>
</comment>
<evidence type="ECO:0000313" key="1">
    <source>
        <dbReference type="EMBL" id="GLS26271.1"/>
    </source>
</evidence>
<reference evidence="1 2" key="1">
    <citation type="journal article" date="2014" name="Int. J. Syst. Evol. Microbiol.">
        <title>Complete genome sequence of Corynebacterium casei LMG S-19264T (=DSM 44701T), isolated from a smear-ripened cheese.</title>
        <authorList>
            <consortium name="US DOE Joint Genome Institute (JGI-PGF)"/>
            <person name="Walter F."/>
            <person name="Albersmeier A."/>
            <person name="Kalinowski J."/>
            <person name="Ruckert C."/>
        </authorList>
    </citation>
    <scope>NUCLEOTIDE SEQUENCE [LARGE SCALE GENOMIC DNA]</scope>
    <source>
        <strain evidence="1 2">NBRC 110095</strain>
    </source>
</reference>
<sequence length="70" mass="7874">MSEGLRVIHVAVVLLYHTKVVSSYVKLSICSSVRVFNDCHLKGLRAKKQRKDVTAMKNVYDSLTKTISHA</sequence>
<evidence type="ECO:0000313" key="2">
    <source>
        <dbReference type="Proteomes" id="UP001156870"/>
    </source>
</evidence>
<protein>
    <submittedName>
        <fullName evidence="1">Uncharacterized protein</fullName>
    </submittedName>
</protein>
<organism evidence="1 2">
    <name type="scientific">Marinibactrum halimedae</name>
    <dbReference type="NCBI Taxonomy" id="1444977"/>
    <lineage>
        <taxon>Bacteria</taxon>
        <taxon>Pseudomonadati</taxon>
        <taxon>Pseudomonadota</taxon>
        <taxon>Gammaproteobacteria</taxon>
        <taxon>Cellvibrionales</taxon>
        <taxon>Cellvibrionaceae</taxon>
        <taxon>Marinibactrum</taxon>
    </lineage>
</organism>
<dbReference type="AlphaFoldDB" id="A0AA37WNM5"/>
<accession>A0AA37WNM5</accession>
<dbReference type="EMBL" id="BSPD01000042">
    <property type="protein sequence ID" value="GLS26271.1"/>
    <property type="molecule type" value="Genomic_DNA"/>
</dbReference>
<name>A0AA37WNM5_9GAMM</name>
<keyword evidence="2" id="KW-1185">Reference proteome</keyword>
<gene>
    <name evidence="1" type="ORF">GCM10007877_19860</name>
</gene>